<evidence type="ECO:0000256" key="3">
    <source>
        <dbReference type="ARBA" id="ARBA00022833"/>
    </source>
</evidence>
<evidence type="ECO:0000256" key="2">
    <source>
        <dbReference type="ARBA" id="ARBA00022723"/>
    </source>
</evidence>
<sequence length="202" mass="22328">MDSLLPTDINSDTIVSPLVGSCHCGAISYQVSPPPNIDPANPDIAEKYRSSLVSPAKQKHPTRGSRQNKNKWRACHCHCEACRRTTGSLMVDWVTIPTTDIIISRNGPTGRYRASGIASREFCQKCGTTLFLDYHEEPETFEVNVASFTTPNLFDFVEFTDHIWLDDAASLVLDEEGKGGGLAGIMNDGLPRTKKNRDSDPW</sequence>
<organism evidence="6 7">
    <name type="scientific">Serendipita vermifera MAFF 305830</name>
    <dbReference type="NCBI Taxonomy" id="933852"/>
    <lineage>
        <taxon>Eukaryota</taxon>
        <taxon>Fungi</taxon>
        <taxon>Dikarya</taxon>
        <taxon>Basidiomycota</taxon>
        <taxon>Agaricomycotina</taxon>
        <taxon>Agaricomycetes</taxon>
        <taxon>Sebacinales</taxon>
        <taxon>Serendipitaceae</taxon>
        <taxon>Serendipita</taxon>
    </lineage>
</organism>
<evidence type="ECO:0000259" key="5">
    <source>
        <dbReference type="PROSITE" id="PS51891"/>
    </source>
</evidence>
<keyword evidence="2" id="KW-0479">Metal-binding</keyword>
<dbReference type="Pfam" id="PF04828">
    <property type="entry name" value="GFA"/>
    <property type="match status" value="1"/>
</dbReference>
<evidence type="ECO:0000313" key="7">
    <source>
        <dbReference type="Proteomes" id="UP000054097"/>
    </source>
</evidence>
<dbReference type="OrthoDB" id="5422068at2759"/>
<dbReference type="PANTHER" id="PTHR33337:SF40">
    <property type="entry name" value="CENP-V_GFA DOMAIN-CONTAINING PROTEIN-RELATED"/>
    <property type="match status" value="1"/>
</dbReference>
<evidence type="ECO:0000313" key="6">
    <source>
        <dbReference type="EMBL" id="KIM26077.1"/>
    </source>
</evidence>
<dbReference type="Gene3D" id="2.170.150.70">
    <property type="match status" value="1"/>
</dbReference>
<dbReference type="InterPro" id="IPR006913">
    <property type="entry name" value="CENP-V/GFA"/>
</dbReference>
<name>A0A0C2XA50_SERVB</name>
<dbReference type="GO" id="GO:0046872">
    <property type="term" value="F:metal ion binding"/>
    <property type="evidence" value="ECO:0007669"/>
    <property type="project" value="UniProtKB-KW"/>
</dbReference>
<evidence type="ECO:0000256" key="4">
    <source>
        <dbReference type="ARBA" id="ARBA00023239"/>
    </source>
</evidence>
<keyword evidence="3" id="KW-0862">Zinc</keyword>
<comment type="similarity">
    <text evidence="1">Belongs to the Gfa family.</text>
</comment>
<reference evidence="7" key="2">
    <citation type="submission" date="2015-01" db="EMBL/GenBank/DDBJ databases">
        <title>Evolutionary Origins and Diversification of the Mycorrhizal Mutualists.</title>
        <authorList>
            <consortium name="DOE Joint Genome Institute"/>
            <consortium name="Mycorrhizal Genomics Consortium"/>
            <person name="Kohler A."/>
            <person name="Kuo A."/>
            <person name="Nagy L.G."/>
            <person name="Floudas D."/>
            <person name="Copeland A."/>
            <person name="Barry K.W."/>
            <person name="Cichocki N."/>
            <person name="Veneault-Fourrey C."/>
            <person name="LaButti K."/>
            <person name="Lindquist E.A."/>
            <person name="Lipzen A."/>
            <person name="Lundell T."/>
            <person name="Morin E."/>
            <person name="Murat C."/>
            <person name="Riley R."/>
            <person name="Ohm R."/>
            <person name="Sun H."/>
            <person name="Tunlid A."/>
            <person name="Henrissat B."/>
            <person name="Grigoriev I.V."/>
            <person name="Hibbett D.S."/>
            <person name="Martin F."/>
        </authorList>
    </citation>
    <scope>NUCLEOTIDE SEQUENCE [LARGE SCALE GENOMIC DNA]</scope>
    <source>
        <strain evidence="7">MAFF 305830</strain>
    </source>
</reference>
<feature type="domain" description="CENP-V/GFA" evidence="5">
    <location>
        <begin position="18"/>
        <end position="155"/>
    </location>
</feature>
<keyword evidence="7" id="KW-1185">Reference proteome</keyword>
<evidence type="ECO:0000256" key="1">
    <source>
        <dbReference type="ARBA" id="ARBA00005495"/>
    </source>
</evidence>
<dbReference type="STRING" id="933852.A0A0C2XA50"/>
<accession>A0A0C2XA50</accession>
<dbReference type="EMBL" id="KN824309">
    <property type="protein sequence ID" value="KIM26077.1"/>
    <property type="molecule type" value="Genomic_DNA"/>
</dbReference>
<dbReference type="GO" id="GO:0016846">
    <property type="term" value="F:carbon-sulfur lyase activity"/>
    <property type="evidence" value="ECO:0007669"/>
    <property type="project" value="InterPro"/>
</dbReference>
<reference evidence="6 7" key="1">
    <citation type="submission" date="2014-04" db="EMBL/GenBank/DDBJ databases">
        <authorList>
            <consortium name="DOE Joint Genome Institute"/>
            <person name="Kuo A."/>
            <person name="Zuccaro A."/>
            <person name="Kohler A."/>
            <person name="Nagy L.G."/>
            <person name="Floudas D."/>
            <person name="Copeland A."/>
            <person name="Barry K.W."/>
            <person name="Cichocki N."/>
            <person name="Veneault-Fourrey C."/>
            <person name="LaButti K."/>
            <person name="Lindquist E.A."/>
            <person name="Lipzen A."/>
            <person name="Lundell T."/>
            <person name="Morin E."/>
            <person name="Murat C."/>
            <person name="Sun H."/>
            <person name="Tunlid A."/>
            <person name="Henrissat B."/>
            <person name="Grigoriev I.V."/>
            <person name="Hibbett D.S."/>
            <person name="Martin F."/>
            <person name="Nordberg H.P."/>
            <person name="Cantor M.N."/>
            <person name="Hua S.X."/>
        </authorList>
    </citation>
    <scope>NUCLEOTIDE SEQUENCE [LARGE SCALE GENOMIC DNA]</scope>
    <source>
        <strain evidence="6 7">MAFF 305830</strain>
    </source>
</reference>
<gene>
    <name evidence="6" type="ORF">M408DRAFT_17085</name>
</gene>
<proteinExistence type="inferred from homology"/>
<dbReference type="HOGENOM" id="CLU_1355394_0_0_1"/>
<keyword evidence="4" id="KW-0456">Lyase</keyword>
<dbReference type="Proteomes" id="UP000054097">
    <property type="component" value="Unassembled WGS sequence"/>
</dbReference>
<dbReference type="InterPro" id="IPR011057">
    <property type="entry name" value="Mss4-like_sf"/>
</dbReference>
<dbReference type="AlphaFoldDB" id="A0A0C2XA50"/>
<dbReference type="SUPFAM" id="SSF51316">
    <property type="entry name" value="Mss4-like"/>
    <property type="match status" value="1"/>
</dbReference>
<dbReference type="PANTHER" id="PTHR33337">
    <property type="entry name" value="GFA DOMAIN-CONTAINING PROTEIN"/>
    <property type="match status" value="1"/>
</dbReference>
<protein>
    <recommendedName>
        <fullName evidence="5">CENP-V/GFA domain-containing protein</fullName>
    </recommendedName>
</protein>
<dbReference type="PROSITE" id="PS51891">
    <property type="entry name" value="CENP_V_GFA"/>
    <property type="match status" value="1"/>
</dbReference>